<evidence type="ECO:0000256" key="1">
    <source>
        <dbReference type="SAM" id="MobiDB-lite"/>
    </source>
</evidence>
<feature type="region of interest" description="Disordered" evidence="1">
    <location>
        <begin position="109"/>
        <end position="138"/>
    </location>
</feature>
<sequence>MNNWILVFLILLRAAPLVVSIFILLFVIAIALIFFLAQQMYFVSINKTQVELEKYDYLTELRREKGDYTPVVNIYDKGIIGNWKELLFPTRKAEHERVYIPPEDVNEDGFLKKKQNKKNENDNKRISVKNPKLAKKHK</sequence>
<dbReference type="OrthoDB" id="10584194at2759"/>
<evidence type="ECO:0000313" key="3">
    <source>
        <dbReference type="EMBL" id="OHT02120.1"/>
    </source>
</evidence>
<organism evidence="3 4">
    <name type="scientific">Tritrichomonas foetus</name>
    <dbReference type="NCBI Taxonomy" id="1144522"/>
    <lineage>
        <taxon>Eukaryota</taxon>
        <taxon>Metamonada</taxon>
        <taxon>Parabasalia</taxon>
        <taxon>Tritrichomonadida</taxon>
        <taxon>Tritrichomonadidae</taxon>
        <taxon>Tritrichomonas</taxon>
    </lineage>
</organism>
<evidence type="ECO:0000313" key="4">
    <source>
        <dbReference type="Proteomes" id="UP000179807"/>
    </source>
</evidence>
<evidence type="ECO:0000256" key="2">
    <source>
        <dbReference type="SAM" id="Phobius"/>
    </source>
</evidence>
<keyword evidence="4" id="KW-1185">Reference proteome</keyword>
<keyword evidence="2" id="KW-1133">Transmembrane helix</keyword>
<protein>
    <submittedName>
        <fullName evidence="3">Uncharacterized protein</fullName>
    </submittedName>
</protein>
<keyword evidence="2" id="KW-0472">Membrane</keyword>
<dbReference type="EMBL" id="MLAK01000882">
    <property type="protein sequence ID" value="OHT02120.1"/>
    <property type="molecule type" value="Genomic_DNA"/>
</dbReference>
<dbReference type="RefSeq" id="XP_068355256.1">
    <property type="nucleotide sequence ID" value="XM_068493610.1"/>
</dbReference>
<comment type="caution">
    <text evidence="3">The sequence shown here is derived from an EMBL/GenBank/DDBJ whole genome shotgun (WGS) entry which is preliminary data.</text>
</comment>
<accession>A0A1J4JUG4</accession>
<proteinExistence type="predicted"/>
<dbReference type="VEuPathDB" id="TrichDB:TRFO_07326"/>
<dbReference type="Proteomes" id="UP000179807">
    <property type="component" value="Unassembled WGS sequence"/>
</dbReference>
<keyword evidence="2" id="KW-0812">Transmembrane</keyword>
<reference evidence="3" key="1">
    <citation type="submission" date="2016-10" db="EMBL/GenBank/DDBJ databases">
        <authorList>
            <person name="Benchimol M."/>
            <person name="Almeida L.G."/>
            <person name="Vasconcelos A.T."/>
            <person name="Perreira-Neves A."/>
            <person name="Rosa I.A."/>
            <person name="Tasca T."/>
            <person name="Bogo M.R."/>
            <person name="de Souza W."/>
        </authorList>
    </citation>
    <scope>NUCLEOTIDE SEQUENCE [LARGE SCALE GENOMIC DNA]</scope>
    <source>
        <strain evidence="3">K</strain>
    </source>
</reference>
<dbReference type="AlphaFoldDB" id="A0A1J4JUG4"/>
<name>A0A1J4JUG4_9EUKA</name>
<gene>
    <name evidence="3" type="ORF">TRFO_07326</name>
</gene>
<feature type="transmembrane region" description="Helical" evidence="2">
    <location>
        <begin position="6"/>
        <end position="37"/>
    </location>
</feature>
<dbReference type="GeneID" id="94828314"/>